<feature type="non-terminal residue" evidence="9">
    <location>
        <position position="1"/>
    </location>
</feature>
<dbReference type="PANTHER" id="PTHR13257">
    <property type="entry name" value="NUCLEOPORIN NUP84-RELATED"/>
    <property type="match status" value="1"/>
</dbReference>
<evidence type="ECO:0000256" key="8">
    <source>
        <dbReference type="SAM" id="MobiDB-lite"/>
    </source>
</evidence>
<keyword evidence="7" id="KW-0539">Nucleus</keyword>
<proteinExistence type="predicted"/>
<evidence type="ECO:0000256" key="4">
    <source>
        <dbReference type="ARBA" id="ARBA00022927"/>
    </source>
</evidence>
<reference evidence="9" key="1">
    <citation type="journal article" date="2011" name="Genome Biol.">
        <title>The draft genome of the carcinogenic human liver fluke Clonorchis sinensis.</title>
        <authorList>
            <person name="Wang X."/>
            <person name="Chen W."/>
            <person name="Huang Y."/>
            <person name="Sun J."/>
            <person name="Men J."/>
            <person name="Liu H."/>
            <person name="Luo F."/>
            <person name="Guo L."/>
            <person name="Lv X."/>
            <person name="Deng C."/>
            <person name="Zhou C."/>
            <person name="Fan Y."/>
            <person name="Li X."/>
            <person name="Huang L."/>
            <person name="Hu Y."/>
            <person name="Liang C."/>
            <person name="Hu X."/>
            <person name="Xu J."/>
            <person name="Yu X."/>
        </authorList>
    </citation>
    <scope>NUCLEOTIDE SEQUENCE [LARGE SCALE GENOMIC DNA]</scope>
    <source>
        <strain evidence="9">Henan</strain>
    </source>
</reference>
<evidence type="ECO:0000256" key="1">
    <source>
        <dbReference type="ARBA" id="ARBA00004567"/>
    </source>
</evidence>
<dbReference type="GO" id="GO:0005643">
    <property type="term" value="C:nuclear pore"/>
    <property type="evidence" value="ECO:0007669"/>
    <property type="project" value="UniProtKB-SubCell"/>
</dbReference>
<dbReference type="EMBL" id="DF142861">
    <property type="protein sequence ID" value="GAA47943.1"/>
    <property type="molecule type" value="Genomic_DNA"/>
</dbReference>
<organism evidence="9 10">
    <name type="scientific">Clonorchis sinensis</name>
    <name type="common">Chinese liver fluke</name>
    <dbReference type="NCBI Taxonomy" id="79923"/>
    <lineage>
        <taxon>Eukaryota</taxon>
        <taxon>Metazoa</taxon>
        <taxon>Spiralia</taxon>
        <taxon>Lophotrochozoa</taxon>
        <taxon>Platyhelminthes</taxon>
        <taxon>Trematoda</taxon>
        <taxon>Digenea</taxon>
        <taxon>Opisthorchiida</taxon>
        <taxon>Opisthorchiata</taxon>
        <taxon>Opisthorchiidae</taxon>
        <taxon>Clonorchis</taxon>
    </lineage>
</organism>
<evidence type="ECO:0000313" key="9">
    <source>
        <dbReference type="EMBL" id="GAA47943.1"/>
    </source>
</evidence>
<evidence type="ECO:0000256" key="5">
    <source>
        <dbReference type="ARBA" id="ARBA00023010"/>
    </source>
</evidence>
<evidence type="ECO:0000256" key="2">
    <source>
        <dbReference type="ARBA" id="ARBA00022448"/>
    </source>
</evidence>
<dbReference type="GO" id="GO:0017056">
    <property type="term" value="F:structural constituent of nuclear pore"/>
    <property type="evidence" value="ECO:0007669"/>
    <property type="project" value="InterPro"/>
</dbReference>
<dbReference type="GO" id="GO:0006406">
    <property type="term" value="P:mRNA export from nucleus"/>
    <property type="evidence" value="ECO:0007669"/>
    <property type="project" value="TreeGrafter"/>
</dbReference>
<evidence type="ECO:0000313" key="10">
    <source>
        <dbReference type="Proteomes" id="UP000008909"/>
    </source>
</evidence>
<protein>
    <recommendedName>
        <fullName evidence="11">Nuclear pore complex protein Nup88</fullName>
    </recommendedName>
</protein>
<dbReference type="GO" id="GO:0006606">
    <property type="term" value="P:protein import into nucleus"/>
    <property type="evidence" value="ECO:0007669"/>
    <property type="project" value="TreeGrafter"/>
</dbReference>
<sequence>PCVGWGRPRGHQCMNWQRSMEAPTSQPSRFINCHLLGRGLRDETNHLLMILTDMAVMQPITVLDQSYRLHCLALTSCHSRPTDPFVANEQIGNRLQRISSFRRTKPYKLHSDAPFELRTNRQRIRWHAQTPQTPNSEEPKRIPRAMVDIESTGDGEGFCCRKQPCPLSTDVIDWSWESNSQLSDLSTAHPQIIGERNCGSYNHTTISKQLLQQLLKREFTDRKLGTERVLQLNVVDDDDSVSSLLDHWAHGEYASRRGPRKMDWAAAKEALAAEFDTTTDRQKAMRRFKTARMAPGCDPTVFFVSLQQSLDRALPGLDGVSHHQLLSDQFVEARKEAARATGQLSVEHLVHLARELAEAPLATFQSQENGEDSTVEDLKNKVDNLPNSLQPSRRNRGDTPERADSTSVACLATGGINALVPDNLYIIKFWSTLFLVQSVVKEYSELFTGDEDLFGFCPWIEHESPLSSERFRPYGPRHRYISVGFFDQLHNMKEALIRTLKDIELADFSVYDSCMQRKVVHHHFPSGTIRLFVLNEKLGEVNVLTRTKDSSEFTRTVHLLTPMPTLRICAMLLSPTGSLLMLNTHTTVYVLDVASNSKKTTERSVTKRMYTAFDTTDFPELERTHSQVLRVRWHPRCKDILVLLTSNSSIFYVQCCRLDGSREIRCTTLFQTGNLGILHNRAVDVTYDGSSQSSDEFSEGDEASFTSYGRSRLDLDGALGDTCIDFDFGAVLPKRTTKSRQSGAEENDCCLYILCETGDVILVSGCLSTLQRSHLDCQLLRILPPSSDNYGEEFCSLLCLSSWTKSISISVANSMELPPDVLVLANRDGRLFHGIVLHSAGQLSKRSEPFAGPALCLVDVVDLHLHEAATSEVKRLADAVLDESLSPNGDLSAQLPALVLEPAQSIGLPLNLDGCSDSLTPDLSYPYGAYYVIHDSGIHLVRLPWLRSLCGWCQELLEDPLATKKENSTNGNASLCTLKSLTIVLPLSGAGDWHSEVTHLLCAQLPISSRDRTFLQESDGRFRLLALIELPLANRFGLPLTSATGSHNSPTLLIVRAPQPTMESYQSDPSILIDLIRLDSAEPTLKANWKRRSLDEDNVSAEHERTNFPGSSSRSEFALQLRRILRQEDLHLPLISALSLQSNLTQVQVIQFLVKTTNTLRSGSLDRLIRARNFVEQYTARLQDCLSIQYIEACQLAAERQVLQDNAKKLANRHAIILERQEMLEKRLGALACRLTGLIDEPSKAEVAMRDEVVQLRNRLQKGLKTWFASLQSKRSDITDKLTRLDRIRALGVSGQDPSMEHEPDKAQMKSISELLKKQTHEIRTLVDTLKMISCKTSIAF</sequence>
<dbReference type="PANTHER" id="PTHR13257:SF0">
    <property type="entry name" value="NUCLEAR PORE COMPLEX PROTEIN NUP88"/>
    <property type="match status" value="1"/>
</dbReference>
<keyword evidence="5" id="KW-0811">Translocation</keyword>
<dbReference type="GO" id="GO:0000055">
    <property type="term" value="P:ribosomal large subunit export from nucleus"/>
    <property type="evidence" value="ECO:0007669"/>
    <property type="project" value="InterPro"/>
</dbReference>
<evidence type="ECO:0000256" key="3">
    <source>
        <dbReference type="ARBA" id="ARBA00022816"/>
    </source>
</evidence>
<keyword evidence="6" id="KW-0906">Nuclear pore complex</keyword>
<feature type="region of interest" description="Disordered" evidence="8">
    <location>
        <begin position="380"/>
        <end position="403"/>
    </location>
</feature>
<keyword evidence="2" id="KW-0813">Transport</keyword>
<dbReference type="Proteomes" id="UP000008909">
    <property type="component" value="Unassembled WGS sequence"/>
</dbReference>
<evidence type="ECO:0000256" key="6">
    <source>
        <dbReference type="ARBA" id="ARBA00023132"/>
    </source>
</evidence>
<dbReference type="InterPro" id="IPR037700">
    <property type="entry name" value="NUP88/NUP82"/>
</dbReference>
<name>G7Y4P8_CLOSI</name>
<accession>G7Y4P8</accession>
<gene>
    <name evidence="9" type="ORF">CLF_100993</name>
</gene>
<keyword evidence="4" id="KW-0653">Protein transport</keyword>
<keyword evidence="10" id="KW-1185">Reference proteome</keyword>
<keyword evidence="3" id="KW-0509">mRNA transport</keyword>
<evidence type="ECO:0000256" key="7">
    <source>
        <dbReference type="ARBA" id="ARBA00023242"/>
    </source>
</evidence>
<dbReference type="Pfam" id="PF10168">
    <property type="entry name" value="Nup88"/>
    <property type="match status" value="2"/>
</dbReference>
<dbReference type="GO" id="GO:0000056">
    <property type="term" value="P:ribosomal small subunit export from nucleus"/>
    <property type="evidence" value="ECO:0007669"/>
    <property type="project" value="InterPro"/>
</dbReference>
<reference key="2">
    <citation type="submission" date="2011-10" db="EMBL/GenBank/DDBJ databases">
        <title>The genome and transcriptome sequence of Clonorchis sinensis provide insights into the carcinogenic liver fluke.</title>
        <authorList>
            <person name="Wang X."/>
            <person name="Huang Y."/>
            <person name="Chen W."/>
            <person name="Liu H."/>
            <person name="Guo L."/>
            <person name="Chen Y."/>
            <person name="Luo F."/>
            <person name="Zhou W."/>
            <person name="Sun J."/>
            <person name="Mao Q."/>
            <person name="Liang P."/>
            <person name="Zhou C."/>
            <person name="Tian Y."/>
            <person name="Men J."/>
            <person name="Lv X."/>
            <person name="Huang L."/>
            <person name="Zhou J."/>
            <person name="Hu Y."/>
            <person name="Li R."/>
            <person name="Zhang F."/>
            <person name="Lei H."/>
            <person name="Li X."/>
            <person name="Hu X."/>
            <person name="Liang C."/>
            <person name="Xu J."/>
            <person name="Wu Z."/>
            <person name="Yu X."/>
        </authorList>
    </citation>
    <scope>NUCLEOTIDE SEQUENCE</scope>
    <source>
        <strain>Henan</strain>
    </source>
</reference>
<comment type="subcellular location">
    <subcellularLocation>
        <location evidence="1">Nucleus</location>
        <location evidence="1">Nuclear pore complex</location>
    </subcellularLocation>
</comment>
<evidence type="ECO:0008006" key="11">
    <source>
        <dbReference type="Google" id="ProtNLM"/>
    </source>
</evidence>
<dbReference type="InterPro" id="IPR019321">
    <property type="entry name" value="Nucleoporin_Nup88"/>
</dbReference>